<dbReference type="GO" id="GO:0006508">
    <property type="term" value="P:proteolysis"/>
    <property type="evidence" value="ECO:0007669"/>
    <property type="project" value="UniProtKB-KW"/>
</dbReference>
<feature type="domain" description="Peptidase M1 membrane alanine aminopeptidase" evidence="14">
    <location>
        <begin position="327"/>
        <end position="466"/>
    </location>
</feature>
<evidence type="ECO:0000256" key="3">
    <source>
        <dbReference type="ARBA" id="ARBA00010136"/>
    </source>
</evidence>
<keyword evidence="9" id="KW-0862">Zinc</keyword>
<keyword evidence="10" id="KW-0482">Metalloprotease</keyword>
<sequence>MSRTPHTLTAVTILVTAGLLGAAAPVNAAAPARFTPGAPGAGDPYFPDMGNGGYDAQHYDIALRYDPATKGVQAVTQVKARATQNLSRFNLDFLGPLQISALTVNGRKAAHKRTGAQELEITPPKGLRKNSRFTVRVAYSGVPQKVDDPALGVSGWVATEDGAIFVNQPIGAATLYPVNDHPTDKATYTFTLAAPKDLTTLANGDFAGKWTKGGLTVSRWKMRQVMASELAMIAIGKYDVINGRTRSGVPNITATDQRLGIKPELAKQFNTQTGDVQDFLAGYFGKYPFSSTGGIALKGNIGYALETQGRPIYDLSRRPGTIPRPTLLAHELGHQWFGDSVTPKRWADIWMNEGFATYSEWLYSEKYENKPVQQSFDEVYATPADNDLWKPRTADPGRDNIFHPTVYDRGAMTLHVLRKRVGDKTFFKIAKQWPAAYRYRNASTADFIRFTEKVSGKQLDDLYQKWLYTSGKPSL</sequence>
<dbReference type="SUPFAM" id="SSF55486">
    <property type="entry name" value="Metalloproteases ('zincins'), catalytic domain"/>
    <property type="match status" value="1"/>
</dbReference>
<proteinExistence type="inferred from homology"/>
<evidence type="ECO:0000256" key="4">
    <source>
        <dbReference type="ARBA" id="ARBA00012564"/>
    </source>
</evidence>
<dbReference type="Pfam" id="PF17900">
    <property type="entry name" value="Peptidase_M1_N"/>
    <property type="match status" value="1"/>
</dbReference>
<gene>
    <name evidence="16" type="ORF">HNR61_000043</name>
</gene>
<reference evidence="16 17" key="1">
    <citation type="submission" date="2020-08" db="EMBL/GenBank/DDBJ databases">
        <title>Genomic Encyclopedia of Type Strains, Phase IV (KMG-IV): sequencing the most valuable type-strain genomes for metagenomic binning, comparative biology and taxonomic classification.</title>
        <authorList>
            <person name="Goeker M."/>
        </authorList>
    </citation>
    <scope>NUCLEOTIDE SEQUENCE [LARGE SCALE GENOMIC DNA]</scope>
    <source>
        <strain evidence="16 17">DSM 44197</strain>
    </source>
</reference>
<dbReference type="PANTHER" id="PTHR11533:SF297">
    <property type="entry name" value="AMINOPEPTIDASE N"/>
    <property type="match status" value="1"/>
</dbReference>
<dbReference type="Gene3D" id="1.10.390.10">
    <property type="entry name" value="Neutral Protease Domain 2"/>
    <property type="match status" value="1"/>
</dbReference>
<dbReference type="PRINTS" id="PR00756">
    <property type="entry name" value="ALADIPTASE"/>
</dbReference>
<feature type="signal peptide" evidence="13">
    <location>
        <begin position="1"/>
        <end position="28"/>
    </location>
</feature>
<evidence type="ECO:0000256" key="8">
    <source>
        <dbReference type="ARBA" id="ARBA00022801"/>
    </source>
</evidence>
<evidence type="ECO:0000256" key="1">
    <source>
        <dbReference type="ARBA" id="ARBA00000098"/>
    </source>
</evidence>
<organism evidence="16 17">
    <name type="scientific">Actinomadura namibiensis</name>
    <dbReference type="NCBI Taxonomy" id="182080"/>
    <lineage>
        <taxon>Bacteria</taxon>
        <taxon>Bacillati</taxon>
        <taxon>Actinomycetota</taxon>
        <taxon>Actinomycetes</taxon>
        <taxon>Streptosporangiales</taxon>
        <taxon>Thermomonosporaceae</taxon>
        <taxon>Actinomadura</taxon>
    </lineage>
</organism>
<evidence type="ECO:0000256" key="6">
    <source>
        <dbReference type="ARBA" id="ARBA00022670"/>
    </source>
</evidence>
<evidence type="ECO:0000256" key="13">
    <source>
        <dbReference type="SAM" id="SignalP"/>
    </source>
</evidence>
<keyword evidence="8" id="KW-0378">Hydrolase</keyword>
<keyword evidence="6" id="KW-0645">Protease</keyword>
<dbReference type="EMBL" id="JACJIA010000001">
    <property type="protein sequence ID" value="MBA8948445.1"/>
    <property type="molecule type" value="Genomic_DNA"/>
</dbReference>
<evidence type="ECO:0000256" key="5">
    <source>
        <dbReference type="ARBA" id="ARBA00015611"/>
    </source>
</evidence>
<keyword evidence="17" id="KW-1185">Reference proteome</keyword>
<dbReference type="AlphaFoldDB" id="A0A7W3QIM1"/>
<dbReference type="InterPro" id="IPR014782">
    <property type="entry name" value="Peptidase_M1_dom"/>
</dbReference>
<evidence type="ECO:0000256" key="9">
    <source>
        <dbReference type="ARBA" id="ARBA00022833"/>
    </source>
</evidence>
<evidence type="ECO:0000256" key="11">
    <source>
        <dbReference type="ARBA" id="ARBA00029811"/>
    </source>
</evidence>
<dbReference type="EC" id="3.4.11.2" evidence="4"/>
<comment type="caution">
    <text evidence="16">The sequence shown here is derived from an EMBL/GenBank/DDBJ whole genome shotgun (WGS) entry which is preliminary data.</text>
</comment>
<evidence type="ECO:0000259" key="14">
    <source>
        <dbReference type="Pfam" id="PF01433"/>
    </source>
</evidence>
<dbReference type="InterPro" id="IPR027268">
    <property type="entry name" value="Peptidase_M4/M1_CTD_sf"/>
</dbReference>
<feature type="chain" id="PRO_5031093531" description="Aminopeptidase N" evidence="13">
    <location>
        <begin position="29"/>
        <end position="475"/>
    </location>
</feature>
<dbReference type="PANTHER" id="PTHR11533">
    <property type="entry name" value="PROTEASE M1 ZINC METALLOPROTEASE"/>
    <property type="match status" value="1"/>
</dbReference>
<name>A0A7W3QIM1_ACTNM</name>
<keyword evidence="13" id="KW-0732">Signal</keyword>
<comment type="cofactor">
    <cofactor evidence="2">
        <name>Zn(2+)</name>
        <dbReference type="ChEBI" id="CHEBI:29105"/>
    </cofactor>
</comment>
<dbReference type="InterPro" id="IPR001930">
    <property type="entry name" value="Peptidase_M1"/>
</dbReference>
<keyword evidence="16" id="KW-0031">Aminopeptidase</keyword>
<dbReference type="Gene3D" id="2.60.40.1730">
    <property type="entry name" value="tricorn interacting facor f3 domain"/>
    <property type="match status" value="1"/>
</dbReference>
<evidence type="ECO:0000313" key="16">
    <source>
        <dbReference type="EMBL" id="MBA8948445.1"/>
    </source>
</evidence>
<evidence type="ECO:0000256" key="7">
    <source>
        <dbReference type="ARBA" id="ARBA00022723"/>
    </source>
</evidence>
<dbReference type="InterPro" id="IPR050344">
    <property type="entry name" value="Peptidase_M1_aminopeptidases"/>
</dbReference>
<dbReference type="InterPro" id="IPR042097">
    <property type="entry name" value="Aminopeptidase_N-like_N_sf"/>
</dbReference>
<comment type="catalytic activity">
    <reaction evidence="1">
        <text>Release of an N-terminal amino acid, Xaa-|-Yaa- from a peptide, amide or arylamide. Xaa is preferably Ala, but may be most amino acids including Pro (slow action). When a terminal hydrophobic residue is followed by a prolyl residue, the two may be released as an intact Xaa-Pro dipeptide.</text>
        <dbReference type="EC" id="3.4.11.2"/>
    </reaction>
</comment>
<accession>A0A7W3QIM1</accession>
<dbReference type="SUPFAM" id="SSF63737">
    <property type="entry name" value="Leukotriene A4 hydrolase N-terminal domain"/>
    <property type="match status" value="1"/>
</dbReference>
<dbReference type="GO" id="GO:0008237">
    <property type="term" value="F:metallopeptidase activity"/>
    <property type="evidence" value="ECO:0007669"/>
    <property type="project" value="UniProtKB-KW"/>
</dbReference>
<dbReference type="GO" id="GO:0008270">
    <property type="term" value="F:zinc ion binding"/>
    <property type="evidence" value="ECO:0007669"/>
    <property type="project" value="InterPro"/>
</dbReference>
<feature type="domain" description="Aminopeptidase N-like N-terminal" evidence="15">
    <location>
        <begin position="57"/>
        <end position="228"/>
    </location>
</feature>
<evidence type="ECO:0000256" key="2">
    <source>
        <dbReference type="ARBA" id="ARBA00001947"/>
    </source>
</evidence>
<dbReference type="Proteomes" id="UP000572680">
    <property type="component" value="Unassembled WGS sequence"/>
</dbReference>
<dbReference type="InterPro" id="IPR045357">
    <property type="entry name" value="Aminopeptidase_N-like_N"/>
</dbReference>
<dbReference type="GO" id="GO:0016285">
    <property type="term" value="F:alanyl aminopeptidase activity"/>
    <property type="evidence" value="ECO:0007669"/>
    <property type="project" value="UniProtKB-EC"/>
</dbReference>
<dbReference type="RefSeq" id="WP_182841091.1">
    <property type="nucleotide sequence ID" value="NZ_BAAALP010000042.1"/>
</dbReference>
<keyword evidence="7" id="KW-0479">Metal-binding</keyword>
<dbReference type="CDD" id="cd09603">
    <property type="entry name" value="M1_APN_like"/>
    <property type="match status" value="1"/>
</dbReference>
<protein>
    <recommendedName>
        <fullName evidence="5">Aminopeptidase N</fullName>
        <ecNumber evidence="4">3.4.11.2</ecNumber>
    </recommendedName>
    <alternativeName>
        <fullName evidence="11">Alanine aminopeptidase</fullName>
    </alternativeName>
    <alternativeName>
        <fullName evidence="12">Lysyl aminopeptidase</fullName>
    </alternativeName>
</protein>
<comment type="similarity">
    <text evidence="3">Belongs to the peptidase M1 family.</text>
</comment>
<evidence type="ECO:0000256" key="12">
    <source>
        <dbReference type="ARBA" id="ARBA00031533"/>
    </source>
</evidence>
<dbReference type="Pfam" id="PF01433">
    <property type="entry name" value="Peptidase_M1"/>
    <property type="match status" value="1"/>
</dbReference>
<evidence type="ECO:0000259" key="15">
    <source>
        <dbReference type="Pfam" id="PF17900"/>
    </source>
</evidence>
<evidence type="ECO:0000256" key="10">
    <source>
        <dbReference type="ARBA" id="ARBA00023049"/>
    </source>
</evidence>
<evidence type="ECO:0000313" key="17">
    <source>
        <dbReference type="Proteomes" id="UP000572680"/>
    </source>
</evidence>